<evidence type="ECO:0000313" key="3">
    <source>
        <dbReference type="Proteomes" id="UP000738359"/>
    </source>
</evidence>
<feature type="compositionally biased region" description="Pro residues" evidence="1">
    <location>
        <begin position="249"/>
        <end position="261"/>
    </location>
</feature>
<feature type="region of interest" description="Disordered" evidence="1">
    <location>
        <begin position="235"/>
        <end position="282"/>
    </location>
</feature>
<comment type="caution">
    <text evidence="2">The sequence shown here is derived from an EMBL/GenBank/DDBJ whole genome shotgun (WGS) entry which is preliminary data.</text>
</comment>
<evidence type="ECO:0000313" key="2">
    <source>
        <dbReference type="EMBL" id="KAF9965782.1"/>
    </source>
</evidence>
<keyword evidence="3" id="KW-1185">Reference proteome</keyword>
<proteinExistence type="predicted"/>
<dbReference type="Proteomes" id="UP000738359">
    <property type="component" value="Unassembled WGS sequence"/>
</dbReference>
<evidence type="ECO:0000256" key="1">
    <source>
        <dbReference type="SAM" id="MobiDB-lite"/>
    </source>
</evidence>
<feature type="compositionally biased region" description="Low complexity" evidence="1">
    <location>
        <begin position="23"/>
        <end position="37"/>
    </location>
</feature>
<protein>
    <submittedName>
        <fullName evidence="2">Uncharacterized protein</fullName>
    </submittedName>
</protein>
<organism evidence="2 3">
    <name type="scientific">Mortierella alpina</name>
    <name type="common">Oleaginous fungus</name>
    <name type="synonym">Mortierella renispora</name>
    <dbReference type="NCBI Taxonomy" id="64518"/>
    <lineage>
        <taxon>Eukaryota</taxon>
        <taxon>Fungi</taxon>
        <taxon>Fungi incertae sedis</taxon>
        <taxon>Mucoromycota</taxon>
        <taxon>Mortierellomycotina</taxon>
        <taxon>Mortierellomycetes</taxon>
        <taxon>Mortierellales</taxon>
        <taxon>Mortierellaceae</taxon>
        <taxon>Mortierella</taxon>
    </lineage>
</organism>
<dbReference type="AlphaFoldDB" id="A0A9P6M510"/>
<name>A0A9P6M510_MORAP</name>
<sequence length="380" mass="42672">MSHFDKTTGGKGSSSGAFDTAATSTPQSSSTPSSSSPLHRPEECETFYRREETRNEITAEFRSKVPLEFVLQKDQDPLSVIDVALDSFGSIYASDICNNLSGYGVKLFLSDLEQYIALRKGGLDLGEIQLRPMIRALDRIKVNFNHVAPHSGIDDFRDIFKDYGFVVEIAKYYLMFKDKKVYTSDGFVILDRSSRLGQYKKLYPVVPAVIIRPNQSPVSTSTDYNYPPRTWTNPFAVPTVPISQSQPKPGLPPENNTPPQTPKASPSSQRPRYRSRKKHWESVVQEKIDKQGNGDHVLEGTLKQQQEAKHRESIVQEKTGEPGNGDYVPEGTLYVTVRKQQPEAKKTICITSADGKFYTTPSPPASYYSEDIFYDAVEYL</sequence>
<feature type="region of interest" description="Disordered" evidence="1">
    <location>
        <begin position="1"/>
        <end position="43"/>
    </location>
</feature>
<dbReference type="EMBL" id="JAAAHY010000222">
    <property type="protein sequence ID" value="KAF9965782.1"/>
    <property type="molecule type" value="Genomic_DNA"/>
</dbReference>
<gene>
    <name evidence="2" type="ORF">BGZ70_004128</name>
</gene>
<accession>A0A9P6M510</accession>
<dbReference type="OrthoDB" id="2431353at2759"/>
<reference evidence="2" key="1">
    <citation type="journal article" date="2020" name="Fungal Divers.">
        <title>Resolving the Mortierellaceae phylogeny through synthesis of multi-gene phylogenetics and phylogenomics.</title>
        <authorList>
            <person name="Vandepol N."/>
            <person name="Liber J."/>
            <person name="Desiro A."/>
            <person name="Na H."/>
            <person name="Kennedy M."/>
            <person name="Barry K."/>
            <person name="Grigoriev I.V."/>
            <person name="Miller A.N."/>
            <person name="O'Donnell K."/>
            <person name="Stajich J.E."/>
            <person name="Bonito G."/>
        </authorList>
    </citation>
    <scope>NUCLEOTIDE SEQUENCE</scope>
    <source>
        <strain evidence="2">CK1249</strain>
    </source>
</reference>